<dbReference type="EMBL" id="BEHT01000021">
    <property type="protein sequence ID" value="GBC99147.1"/>
    <property type="molecule type" value="Genomic_DNA"/>
</dbReference>
<comment type="caution">
    <text evidence="1">The sequence shown here is derived from an EMBL/GenBank/DDBJ whole genome shotgun (WGS) entry which is preliminary data.</text>
</comment>
<evidence type="ECO:0000313" key="2">
    <source>
        <dbReference type="Proteomes" id="UP000236173"/>
    </source>
</evidence>
<accession>A0A2H5XDD4</accession>
<proteinExistence type="predicted"/>
<protein>
    <recommendedName>
        <fullName evidence="3">HEAT repeat domain-containing protein</fullName>
    </recommendedName>
</protein>
<organism evidence="1 2">
    <name type="scientific">Candidatus Fervidibacter japonicus</name>
    <dbReference type="NCBI Taxonomy" id="2035412"/>
    <lineage>
        <taxon>Bacteria</taxon>
        <taxon>Candidatus Fervidibacterota</taxon>
        <taxon>Candidatus Fervidibacter</taxon>
    </lineage>
</organism>
<reference evidence="2" key="1">
    <citation type="submission" date="2017-09" db="EMBL/GenBank/DDBJ databases">
        <title>Metaegenomics of thermophilic ammonia-oxidizing enrichment culture.</title>
        <authorList>
            <person name="Kato S."/>
            <person name="Suzuki K."/>
        </authorList>
    </citation>
    <scope>NUCLEOTIDE SEQUENCE [LARGE SCALE GENOMIC DNA]</scope>
</reference>
<evidence type="ECO:0008006" key="3">
    <source>
        <dbReference type="Google" id="ProtNLM"/>
    </source>
</evidence>
<dbReference type="AlphaFoldDB" id="A0A2H5XDD4"/>
<evidence type="ECO:0000313" key="1">
    <source>
        <dbReference type="EMBL" id="GBC99147.1"/>
    </source>
</evidence>
<dbReference type="Proteomes" id="UP000236173">
    <property type="component" value="Unassembled WGS sequence"/>
</dbReference>
<gene>
    <name evidence="1" type="ORF">HRbin17_01668</name>
</gene>
<sequence>MLRIHKFAAFIVLVSWSLVYFGFCQQTVHRSAFLEQAHQRLRQMGKLRQWGIKGEKEKIPELIRALREGMSYTKVVAAKALARLRAEEALEVLKEEGQKLSKKAWSTGLGTNEMHALVSITTAVARIEAMKSGHNPSRIVKLFLDRCGGISLDALNRSVMGMWERVLMEEYVLILRELADLIATMRQAGYDERALSNLERSFNFHLDYPCKLKLELSKIKSRQRRVNLLVQRILSAKSGTRERYYDVQALADEGGDDVREIVSKHLLQIYQNREKVKEYWRIEMLLHVFGALGDPKALPVVRLFLNDPNQFVRTKALRVEESLRKGEVFPVPDALGY</sequence>
<name>A0A2H5XDD4_9BACT</name>